<accession>A0A1B2E4A9</accession>
<evidence type="ECO:0000256" key="2">
    <source>
        <dbReference type="SAM" id="Phobius"/>
    </source>
</evidence>
<feature type="domain" description="Cell wall-active antibiotics response LiaF-like C-terminal" evidence="3">
    <location>
        <begin position="274"/>
        <end position="388"/>
    </location>
</feature>
<feature type="transmembrane region" description="Helical" evidence="2">
    <location>
        <begin position="64"/>
        <end position="80"/>
    </location>
</feature>
<keyword evidence="2" id="KW-1133">Transmembrane helix</keyword>
<reference evidence="5" key="1">
    <citation type="submission" date="2016-08" db="EMBL/GenBank/DDBJ databases">
        <title>Complete Genome Seqeunce of Paenibacillus sp. nov. IHBB 9852 from high altitute lake of Indian trans-Himalayas.</title>
        <authorList>
            <person name="Kiran S."/>
            <person name="Swarnkar M.K."/>
            <person name="Rana A."/>
            <person name="Tewari R."/>
            <person name="Gulati A."/>
        </authorList>
    </citation>
    <scope>NUCLEOTIDE SEQUENCE [LARGE SCALE GENOMIC DNA]</scope>
    <source>
        <strain evidence="5">IHBB 9852</strain>
    </source>
</reference>
<protein>
    <submittedName>
        <fullName evidence="5">Cell wall-active antibiotics response protein</fullName>
    </submittedName>
</protein>
<dbReference type="EMBL" id="CP016809">
    <property type="protein sequence ID" value="ANY74737.1"/>
    <property type="molecule type" value="Genomic_DNA"/>
</dbReference>
<evidence type="ECO:0000313" key="7">
    <source>
        <dbReference type="Proteomes" id="UP000189059"/>
    </source>
</evidence>
<dbReference type="InterPro" id="IPR054331">
    <property type="entry name" value="LiaF_TM"/>
</dbReference>
<feature type="domain" description="LiaF transmembrane" evidence="4">
    <location>
        <begin position="14"/>
        <end position="115"/>
    </location>
</feature>
<name>A0A1B2E4A9_9BACL</name>
<dbReference type="Pfam" id="PF09922">
    <property type="entry name" value="LiaF-like_C"/>
    <property type="match status" value="1"/>
</dbReference>
<sequence>MTMSRKGWSKLSSGLLLIGIGVLFLLNQLDLVDVDLGYIFSTFWPVFIIWFGLQSLIYARGGGLWGAVVPLIIGFYFLGRNLGVVDFTFGDLVKYAIPIMLIGFGLQVIFTPKHQAPPPPSPPKPDDFTSARGEGFHEIPEPPEAQPLDSSLDEEFERRFGKQDSMDKTDKTGMNGIGGMNGGAERRAGHSESVKGYRWQGKHHADRRDEDRGGERDDRRKYRDYIGMDGRDSRYGDAYGPNEHEHNHSHYGHADHYGHHHGYAGHDTVNKSSFIGDVHMGKDYFQLKPTNISQFIGDTVLDLTKAQIPYGETKINISAFIGDVKVFVPNDSDVGIHVSTSSFIGDMKVLEEKRSGFMGSAGLESPYYREAGKKIRINVSVFIGDVKVNKVG</sequence>
<keyword evidence="7" id="KW-1185">Reference proteome</keyword>
<feature type="compositionally biased region" description="Basic and acidic residues" evidence="1">
    <location>
        <begin position="156"/>
        <end position="171"/>
    </location>
</feature>
<feature type="region of interest" description="Disordered" evidence="1">
    <location>
        <begin position="113"/>
        <end position="227"/>
    </location>
</feature>
<evidence type="ECO:0000313" key="6">
    <source>
        <dbReference type="EMBL" id="OOC63091.1"/>
    </source>
</evidence>
<dbReference type="OrthoDB" id="2351415at2"/>
<dbReference type="KEGG" id="pib:BBD41_20440"/>
<dbReference type="EMBL" id="MRVI01000001">
    <property type="protein sequence ID" value="OOC63091.1"/>
    <property type="molecule type" value="Genomic_DNA"/>
</dbReference>
<keyword evidence="2" id="KW-0472">Membrane</keyword>
<feature type="compositionally biased region" description="Basic and acidic residues" evidence="1">
    <location>
        <begin position="124"/>
        <end position="140"/>
    </location>
</feature>
<dbReference type="InterPro" id="IPR024425">
    <property type="entry name" value="LiaF-like_C"/>
</dbReference>
<keyword evidence="2" id="KW-0812">Transmembrane</keyword>
<evidence type="ECO:0000259" key="3">
    <source>
        <dbReference type="Pfam" id="PF09922"/>
    </source>
</evidence>
<proteinExistence type="predicted"/>
<dbReference type="AlphaFoldDB" id="A0A1B2E4A9"/>
<evidence type="ECO:0000259" key="4">
    <source>
        <dbReference type="Pfam" id="PF22570"/>
    </source>
</evidence>
<dbReference type="Proteomes" id="UP000189059">
    <property type="component" value="Unassembled WGS sequence"/>
</dbReference>
<feature type="compositionally biased region" description="Basic and acidic residues" evidence="1">
    <location>
        <begin position="206"/>
        <end position="227"/>
    </location>
</feature>
<feature type="transmembrane region" description="Helical" evidence="2">
    <location>
        <begin position="38"/>
        <end position="57"/>
    </location>
</feature>
<gene>
    <name evidence="6" type="ORF">BBD40_15170</name>
    <name evidence="5" type="ORF">BBD41_20440</name>
</gene>
<dbReference type="Pfam" id="PF22570">
    <property type="entry name" value="LiaF-TM"/>
    <property type="match status" value="1"/>
</dbReference>
<dbReference type="NCBIfam" id="NF040535">
    <property type="entry name" value="LiaF_C_term"/>
    <property type="match status" value="1"/>
</dbReference>
<evidence type="ECO:0000256" key="1">
    <source>
        <dbReference type="SAM" id="MobiDB-lite"/>
    </source>
</evidence>
<organism evidence="5">
    <name type="scientific">Paenibacillus ihbetae</name>
    <dbReference type="NCBI Taxonomy" id="1870820"/>
    <lineage>
        <taxon>Bacteria</taxon>
        <taxon>Bacillati</taxon>
        <taxon>Bacillota</taxon>
        <taxon>Bacilli</taxon>
        <taxon>Bacillales</taxon>
        <taxon>Paenibacillaceae</taxon>
        <taxon>Paenibacillus</taxon>
    </lineage>
</organism>
<dbReference type="RefSeq" id="WP_077567843.1">
    <property type="nucleotide sequence ID" value="NZ_CP016809.1"/>
</dbReference>
<reference evidence="6 7" key="2">
    <citation type="submission" date="2016-12" db="EMBL/GenBank/DDBJ databases">
        <title>Genome sequencing and description of Paenibacillus sp. nov. from high altitude lake in the Indian Trans- Himalayas.</title>
        <authorList>
            <person name="Kiran S."/>
            <person name="Swarnkar M.K."/>
            <person name="Rana A."/>
            <person name="Tewari R."/>
            <person name="Gulati A."/>
        </authorList>
    </citation>
    <scope>NUCLEOTIDE SEQUENCE [LARGE SCALE GENOMIC DNA]</scope>
    <source>
        <strain evidence="6 7">IHBB 9951</strain>
    </source>
</reference>
<feature type="transmembrane region" description="Helical" evidence="2">
    <location>
        <begin position="7"/>
        <end position="26"/>
    </location>
</feature>
<evidence type="ECO:0000313" key="5">
    <source>
        <dbReference type="EMBL" id="ANY74737.1"/>
    </source>
</evidence>
<dbReference type="InterPro" id="IPR047793">
    <property type="entry name" value="LiaF_C"/>
</dbReference>
<feature type="compositionally biased region" description="Basic and acidic residues" evidence="1">
    <location>
        <begin position="184"/>
        <end position="195"/>
    </location>
</feature>